<dbReference type="EMBL" id="BKCJ010041422">
    <property type="protein sequence ID" value="GEV99689.1"/>
    <property type="molecule type" value="Genomic_DNA"/>
</dbReference>
<gene>
    <name evidence="1" type="ORF">Tci_171666</name>
</gene>
<sequence>IDKQAVRVEVTSGQEPKMELFPRPQQFGEDSRSLGLRGITWNESFGPFDFGNSMAWMVSDGEPTFVSIIALFTGEIERRVLKKEKRKRLKKGTRNMNSCPLCERTDHNKRTCTGMFKDQDEVVVAQDKVVQEKIDLVENEEELI</sequence>
<reference evidence="1" key="1">
    <citation type="journal article" date="2019" name="Sci. Rep.">
        <title>Draft genome of Tanacetum cinerariifolium, the natural source of mosquito coil.</title>
        <authorList>
            <person name="Yamashiro T."/>
            <person name="Shiraishi A."/>
            <person name="Satake H."/>
            <person name="Nakayama K."/>
        </authorList>
    </citation>
    <scope>NUCLEOTIDE SEQUENCE</scope>
</reference>
<accession>A0A699GS82</accession>
<proteinExistence type="predicted"/>
<organism evidence="1">
    <name type="scientific">Tanacetum cinerariifolium</name>
    <name type="common">Dalmatian daisy</name>
    <name type="synonym">Chrysanthemum cinerariifolium</name>
    <dbReference type="NCBI Taxonomy" id="118510"/>
    <lineage>
        <taxon>Eukaryota</taxon>
        <taxon>Viridiplantae</taxon>
        <taxon>Streptophyta</taxon>
        <taxon>Embryophyta</taxon>
        <taxon>Tracheophyta</taxon>
        <taxon>Spermatophyta</taxon>
        <taxon>Magnoliopsida</taxon>
        <taxon>eudicotyledons</taxon>
        <taxon>Gunneridae</taxon>
        <taxon>Pentapetalae</taxon>
        <taxon>asterids</taxon>
        <taxon>campanulids</taxon>
        <taxon>Asterales</taxon>
        <taxon>Asteraceae</taxon>
        <taxon>Asteroideae</taxon>
        <taxon>Anthemideae</taxon>
        <taxon>Anthemidinae</taxon>
        <taxon>Tanacetum</taxon>
    </lineage>
</organism>
<name>A0A699GS82_TANCI</name>
<evidence type="ECO:0000313" key="1">
    <source>
        <dbReference type="EMBL" id="GEV99689.1"/>
    </source>
</evidence>
<dbReference type="AlphaFoldDB" id="A0A699GS82"/>
<comment type="caution">
    <text evidence="1">The sequence shown here is derived from an EMBL/GenBank/DDBJ whole genome shotgun (WGS) entry which is preliminary data.</text>
</comment>
<protein>
    <submittedName>
        <fullName evidence="1">Uncharacterized protein</fullName>
    </submittedName>
</protein>
<feature type="non-terminal residue" evidence="1">
    <location>
        <position position="1"/>
    </location>
</feature>